<accession>A0A5B7HJJ6</accession>
<evidence type="ECO:0000256" key="1">
    <source>
        <dbReference type="SAM" id="Phobius"/>
    </source>
</evidence>
<reference evidence="2 3" key="1">
    <citation type="submission" date="2019-05" db="EMBL/GenBank/DDBJ databases">
        <title>Another draft genome of Portunus trituberculatus and its Hox gene families provides insights of decapod evolution.</title>
        <authorList>
            <person name="Jeong J.-H."/>
            <person name="Song I."/>
            <person name="Kim S."/>
            <person name="Choi T."/>
            <person name="Kim D."/>
            <person name="Ryu S."/>
            <person name="Kim W."/>
        </authorList>
    </citation>
    <scope>NUCLEOTIDE SEQUENCE [LARGE SCALE GENOMIC DNA]</scope>
    <source>
        <tissue evidence="2">Muscle</tissue>
    </source>
</reference>
<dbReference type="EMBL" id="VSRR010035939">
    <property type="protein sequence ID" value="MPC73031.1"/>
    <property type="molecule type" value="Genomic_DNA"/>
</dbReference>
<name>A0A5B7HJJ6_PORTR</name>
<dbReference type="Proteomes" id="UP000324222">
    <property type="component" value="Unassembled WGS sequence"/>
</dbReference>
<evidence type="ECO:0000313" key="2">
    <source>
        <dbReference type="EMBL" id="MPC73031.1"/>
    </source>
</evidence>
<gene>
    <name evidence="2" type="ORF">E2C01_067347</name>
</gene>
<keyword evidence="3" id="KW-1185">Reference proteome</keyword>
<comment type="caution">
    <text evidence="2">The sequence shown here is derived from an EMBL/GenBank/DDBJ whole genome shotgun (WGS) entry which is preliminary data.</text>
</comment>
<protein>
    <recommendedName>
        <fullName evidence="4">MADF domain-containing protein</fullName>
    </recommendedName>
</protein>
<sequence>MIISCLGQGYPRDVQYTSKGLSIANSVMGKFAYLRGNYQKLLRKVEKKLSGSAWRKTPKWEYFKALSFFHPVYSSSRNESSFTNEDLMFEGSFEEADLPVAPTLPATTTVLSTTETPSLSIALSLSSPLSIFIFCTITFNLIFSHSICTRVLSIFYLCNCSTCTNLITN</sequence>
<keyword evidence="1" id="KW-0472">Membrane</keyword>
<evidence type="ECO:0008006" key="4">
    <source>
        <dbReference type="Google" id="ProtNLM"/>
    </source>
</evidence>
<keyword evidence="1" id="KW-0812">Transmembrane</keyword>
<evidence type="ECO:0000313" key="3">
    <source>
        <dbReference type="Proteomes" id="UP000324222"/>
    </source>
</evidence>
<proteinExistence type="predicted"/>
<keyword evidence="1" id="KW-1133">Transmembrane helix</keyword>
<dbReference type="AlphaFoldDB" id="A0A5B7HJJ6"/>
<feature type="transmembrane region" description="Helical" evidence="1">
    <location>
        <begin position="121"/>
        <end position="143"/>
    </location>
</feature>
<organism evidence="2 3">
    <name type="scientific">Portunus trituberculatus</name>
    <name type="common">Swimming crab</name>
    <name type="synonym">Neptunus trituberculatus</name>
    <dbReference type="NCBI Taxonomy" id="210409"/>
    <lineage>
        <taxon>Eukaryota</taxon>
        <taxon>Metazoa</taxon>
        <taxon>Ecdysozoa</taxon>
        <taxon>Arthropoda</taxon>
        <taxon>Crustacea</taxon>
        <taxon>Multicrustacea</taxon>
        <taxon>Malacostraca</taxon>
        <taxon>Eumalacostraca</taxon>
        <taxon>Eucarida</taxon>
        <taxon>Decapoda</taxon>
        <taxon>Pleocyemata</taxon>
        <taxon>Brachyura</taxon>
        <taxon>Eubrachyura</taxon>
        <taxon>Portunoidea</taxon>
        <taxon>Portunidae</taxon>
        <taxon>Portuninae</taxon>
        <taxon>Portunus</taxon>
    </lineage>
</organism>